<gene>
    <name evidence="2" type="primary">LOC114345539</name>
</gene>
<accession>A0A6P7H371</accession>
<evidence type="ECO:0000313" key="2">
    <source>
        <dbReference type="RefSeq" id="XP_028152158.1"/>
    </source>
</evidence>
<reference evidence="2" key="1">
    <citation type="submission" date="2025-08" db="UniProtKB">
        <authorList>
            <consortium name="RefSeq"/>
        </authorList>
    </citation>
    <scope>IDENTIFICATION</scope>
    <source>
        <tissue evidence="2">Whole insect</tissue>
    </source>
</reference>
<name>A0A6P7H371_DIAVI</name>
<proteinExistence type="predicted"/>
<organism evidence="2">
    <name type="scientific">Diabrotica virgifera virgifera</name>
    <name type="common">western corn rootworm</name>
    <dbReference type="NCBI Taxonomy" id="50390"/>
    <lineage>
        <taxon>Eukaryota</taxon>
        <taxon>Metazoa</taxon>
        <taxon>Ecdysozoa</taxon>
        <taxon>Arthropoda</taxon>
        <taxon>Hexapoda</taxon>
        <taxon>Insecta</taxon>
        <taxon>Pterygota</taxon>
        <taxon>Neoptera</taxon>
        <taxon>Endopterygota</taxon>
        <taxon>Coleoptera</taxon>
        <taxon>Polyphaga</taxon>
        <taxon>Cucujiformia</taxon>
        <taxon>Chrysomeloidea</taxon>
        <taxon>Chrysomelidae</taxon>
        <taxon>Galerucinae</taxon>
        <taxon>Diabroticina</taxon>
        <taxon>Diabroticites</taxon>
        <taxon>Diabrotica</taxon>
    </lineage>
</organism>
<feature type="region of interest" description="Disordered" evidence="1">
    <location>
        <begin position="1"/>
        <end position="26"/>
    </location>
</feature>
<protein>
    <submittedName>
        <fullName evidence="2">Uncharacterized protein LOC114345539 isoform X1</fullName>
    </submittedName>
</protein>
<dbReference type="InParanoid" id="A0A6P7H371"/>
<dbReference type="RefSeq" id="XP_028152158.1">
    <property type="nucleotide sequence ID" value="XM_028296357.1"/>
</dbReference>
<sequence>MEFNTEIDEKFTELSTSRDLQNEPEKDKSAMELKLAIKEEFVEGGQRYVQSQLVTSLDHKELKNEPEEDSSDMGVKVEIKEEFAEDEQGYVESLLITPHEIRDLKNEPCEDNLVSDHYKKIVKKTNISNN</sequence>
<evidence type="ECO:0000256" key="1">
    <source>
        <dbReference type="SAM" id="MobiDB-lite"/>
    </source>
</evidence>
<dbReference type="AlphaFoldDB" id="A0A6P7H371"/>